<evidence type="ECO:0000313" key="3">
    <source>
        <dbReference type="Proteomes" id="UP000824007"/>
    </source>
</evidence>
<evidence type="ECO:0000256" key="1">
    <source>
        <dbReference type="SAM" id="MobiDB-lite"/>
    </source>
</evidence>
<evidence type="ECO:0000313" key="2">
    <source>
        <dbReference type="EMBL" id="HIY60313.1"/>
    </source>
</evidence>
<reference evidence="2" key="2">
    <citation type="submission" date="2021-04" db="EMBL/GenBank/DDBJ databases">
        <authorList>
            <person name="Gilroy R."/>
        </authorList>
    </citation>
    <scope>NUCLEOTIDE SEQUENCE</scope>
    <source>
        <strain evidence="2">ChiSxjej3B15-24422</strain>
    </source>
</reference>
<gene>
    <name evidence="2" type="ORF">H9831_06515</name>
</gene>
<dbReference type="AlphaFoldDB" id="A0A9D1YP52"/>
<dbReference type="EMBL" id="DXDD01000084">
    <property type="protein sequence ID" value="HIY60313.1"/>
    <property type="molecule type" value="Genomic_DNA"/>
</dbReference>
<feature type="region of interest" description="Disordered" evidence="1">
    <location>
        <begin position="1"/>
        <end position="36"/>
    </location>
</feature>
<dbReference type="Proteomes" id="UP000824007">
    <property type="component" value="Unassembled WGS sequence"/>
</dbReference>
<reference evidence="2" key="1">
    <citation type="journal article" date="2021" name="PeerJ">
        <title>Extensive microbial diversity within the chicken gut microbiome revealed by metagenomics and culture.</title>
        <authorList>
            <person name="Gilroy R."/>
            <person name="Ravi A."/>
            <person name="Getino M."/>
            <person name="Pursley I."/>
            <person name="Horton D.L."/>
            <person name="Alikhan N.F."/>
            <person name="Baker D."/>
            <person name="Gharbi K."/>
            <person name="Hall N."/>
            <person name="Watson M."/>
            <person name="Adriaenssens E.M."/>
            <person name="Foster-Nyarko E."/>
            <person name="Jarju S."/>
            <person name="Secka A."/>
            <person name="Antonio M."/>
            <person name="Oren A."/>
            <person name="Chaudhuri R.R."/>
            <person name="La Ragione R."/>
            <person name="Hildebrand F."/>
            <person name="Pallen M.J."/>
        </authorList>
    </citation>
    <scope>NUCLEOTIDE SEQUENCE</scope>
    <source>
        <strain evidence="2">ChiSxjej3B15-24422</strain>
    </source>
</reference>
<organism evidence="2 3">
    <name type="scientific">Candidatus Eisenbergiella pullistercoris</name>
    <dbReference type="NCBI Taxonomy" id="2838555"/>
    <lineage>
        <taxon>Bacteria</taxon>
        <taxon>Bacillati</taxon>
        <taxon>Bacillota</taxon>
        <taxon>Clostridia</taxon>
        <taxon>Lachnospirales</taxon>
        <taxon>Lachnospiraceae</taxon>
        <taxon>Eisenbergiella</taxon>
    </lineage>
</organism>
<comment type="caution">
    <text evidence="2">The sequence shown here is derived from an EMBL/GenBank/DDBJ whole genome shotgun (WGS) entry which is preliminary data.</text>
</comment>
<proteinExistence type="predicted"/>
<name>A0A9D1YP52_9FIRM</name>
<sequence length="127" mass="14641">MENGRTSVENRGGMKEEGTVGGPAGTGKKRSHRLPEAAEVDRNLPIQVAAVCDTTGKLHPLWFRYADADRRVRRVEIAAVLTERTIHYVGLQIEQYICSSVIEGRKRTYELRYSVEDHRWYFFRMLD</sequence>
<accession>A0A9D1YP52</accession>
<protein>
    <submittedName>
        <fullName evidence="2">Uncharacterized protein</fullName>
    </submittedName>
</protein>